<proteinExistence type="predicted"/>
<dbReference type="SUPFAM" id="SSF47090">
    <property type="entry name" value="PGBD-like"/>
    <property type="match status" value="1"/>
</dbReference>
<evidence type="ECO:0000313" key="3">
    <source>
        <dbReference type="EMBL" id="ADL11976.1"/>
    </source>
</evidence>
<evidence type="ECO:0000259" key="1">
    <source>
        <dbReference type="Pfam" id="PF01471"/>
    </source>
</evidence>
<dbReference type="EMBL" id="CP002105">
    <property type="protein sequence ID" value="ADL11976.1"/>
    <property type="molecule type" value="Genomic_DNA"/>
</dbReference>
<protein>
    <submittedName>
        <fullName evidence="3">Cell wall hydrolase SleB</fullName>
    </submittedName>
</protein>
<dbReference type="InterPro" id="IPR011105">
    <property type="entry name" value="Cell_wall_hydrolase_SleB"/>
</dbReference>
<dbReference type="Pfam" id="PF01471">
    <property type="entry name" value="PG_binding_1"/>
    <property type="match status" value="1"/>
</dbReference>
<dbReference type="GO" id="GO:0016787">
    <property type="term" value="F:hydrolase activity"/>
    <property type="evidence" value="ECO:0007669"/>
    <property type="project" value="UniProtKB-KW"/>
</dbReference>
<dbReference type="Proteomes" id="UP000001661">
    <property type="component" value="Chromosome"/>
</dbReference>
<dbReference type="InterPro" id="IPR036365">
    <property type="entry name" value="PGBD-like_sf"/>
</dbReference>
<dbReference type="Gene3D" id="1.10.10.2520">
    <property type="entry name" value="Cell wall hydrolase SleB, domain 1"/>
    <property type="match status" value="1"/>
</dbReference>
<reference evidence="3 4" key="1">
    <citation type="journal article" date="2010" name="Stand. Genomic Sci.">
        <title>Complete genome sequence of Acetohalobium arabaticum type strain (Z-7288).</title>
        <authorList>
            <person name="Sikorski J."/>
            <person name="Lapidus A."/>
            <person name="Chertkov O."/>
            <person name="Lucas S."/>
            <person name="Copeland A."/>
            <person name="Glavina Del Rio T."/>
            <person name="Nolan M."/>
            <person name="Tice H."/>
            <person name="Cheng J.F."/>
            <person name="Han C."/>
            <person name="Brambilla E."/>
            <person name="Pitluck S."/>
            <person name="Liolios K."/>
            <person name="Ivanova N."/>
            <person name="Mavromatis K."/>
            <person name="Mikhailova N."/>
            <person name="Pati A."/>
            <person name="Bruce D."/>
            <person name="Detter C."/>
            <person name="Tapia R."/>
            <person name="Goodwin L."/>
            <person name="Chen A."/>
            <person name="Palaniappan K."/>
            <person name="Land M."/>
            <person name="Hauser L."/>
            <person name="Chang Y.J."/>
            <person name="Jeffries C.D."/>
            <person name="Rohde M."/>
            <person name="Goker M."/>
            <person name="Spring S."/>
            <person name="Woyke T."/>
            <person name="Bristow J."/>
            <person name="Eisen J.A."/>
            <person name="Markowitz V."/>
            <person name="Hugenholtz P."/>
            <person name="Kyrpides N.C."/>
            <person name="Klenk H.P."/>
        </authorList>
    </citation>
    <scope>NUCLEOTIDE SEQUENCE [LARGE SCALE GENOMIC DNA]</scope>
    <source>
        <strain evidence="4">ATCC 49924 / DSM 5501 / Z-7288</strain>
    </source>
</reference>
<gene>
    <name evidence="3" type="ordered locus">Acear_0430</name>
</gene>
<dbReference type="eggNOG" id="COG3773">
    <property type="taxonomic scope" value="Bacteria"/>
</dbReference>
<dbReference type="AlphaFoldDB" id="D9QUR7"/>
<dbReference type="KEGG" id="aar:Acear_0430"/>
<evidence type="ECO:0000259" key="2">
    <source>
        <dbReference type="Pfam" id="PF07486"/>
    </source>
</evidence>
<dbReference type="HOGENOM" id="CLU_053345_0_0_9"/>
<feature type="domain" description="Cell wall hydrolase SleB" evidence="2">
    <location>
        <begin position="134"/>
        <end position="233"/>
    </location>
</feature>
<keyword evidence="4" id="KW-1185">Reference proteome</keyword>
<dbReference type="Gene3D" id="6.20.240.60">
    <property type="match status" value="1"/>
</dbReference>
<sequence length="234" mass="26301">MKKVSKYHTILLILVFIFFISIFIDKPVAQASSSYNFEFGARDLKYGDEGVDVVFLQVQLKVLGFYEGEIDGLFGRGTLEAVEKFQNKNDLKVNGIVDKNVYKYLELGNYAEQNEFVQHKIMTLARAINGEARGESFRGQVGVGAVILNRVRNDEFANSIKEVIYEDGQFTSVVDGQVNLPPTELSIKAAKAALIGYDPTGNARFFYNPKIATKLEWISSRPKIVKIDNHIFAD</sequence>
<dbReference type="InterPro" id="IPR036366">
    <property type="entry name" value="PGBDSf"/>
</dbReference>
<dbReference type="eggNOG" id="COG3409">
    <property type="taxonomic scope" value="Bacteria"/>
</dbReference>
<dbReference type="InterPro" id="IPR042047">
    <property type="entry name" value="SleB_dom1"/>
</dbReference>
<dbReference type="Gene3D" id="1.10.101.10">
    <property type="entry name" value="PGBD-like superfamily/PGBD"/>
    <property type="match status" value="1"/>
</dbReference>
<name>D9QUR7_ACEAZ</name>
<evidence type="ECO:0000313" key="4">
    <source>
        <dbReference type="Proteomes" id="UP000001661"/>
    </source>
</evidence>
<dbReference type="RefSeq" id="WP_013277422.1">
    <property type="nucleotide sequence ID" value="NC_014378.1"/>
</dbReference>
<accession>D9QUR7</accession>
<dbReference type="InterPro" id="IPR002477">
    <property type="entry name" value="Peptidoglycan-bd-like"/>
</dbReference>
<dbReference type="OrthoDB" id="9785345at2"/>
<dbReference type="STRING" id="574087.Acear_0430"/>
<keyword evidence="3" id="KW-0378">Hydrolase</keyword>
<feature type="domain" description="Peptidoglycan binding-like" evidence="1">
    <location>
        <begin position="50"/>
        <end position="103"/>
    </location>
</feature>
<dbReference type="Pfam" id="PF07486">
    <property type="entry name" value="Hydrolase_2"/>
    <property type="match status" value="1"/>
</dbReference>
<organism evidence="3 4">
    <name type="scientific">Acetohalobium arabaticum (strain ATCC 49924 / DSM 5501 / Z-7288)</name>
    <dbReference type="NCBI Taxonomy" id="574087"/>
    <lineage>
        <taxon>Bacteria</taxon>
        <taxon>Bacillati</taxon>
        <taxon>Bacillota</taxon>
        <taxon>Clostridia</taxon>
        <taxon>Halanaerobiales</taxon>
        <taxon>Halobacteroidaceae</taxon>
        <taxon>Acetohalobium</taxon>
    </lineage>
</organism>